<keyword evidence="2" id="KW-0472">Membrane</keyword>
<evidence type="ECO:0000256" key="3">
    <source>
        <dbReference type="SAM" id="SignalP"/>
    </source>
</evidence>
<evidence type="ECO:0000313" key="6">
    <source>
        <dbReference type="Proteomes" id="UP000012174"/>
    </source>
</evidence>
<feature type="chain" id="PRO_5004085180" evidence="3">
    <location>
        <begin position="19"/>
        <end position="410"/>
    </location>
</feature>
<reference evidence="6" key="1">
    <citation type="journal article" date="2013" name="Genome Announc.">
        <title>Draft genome sequence of the grapevine dieback fungus Eutypa lata UCR-EL1.</title>
        <authorList>
            <person name="Blanco-Ulate B."/>
            <person name="Rolshausen P.E."/>
            <person name="Cantu D."/>
        </authorList>
    </citation>
    <scope>NUCLEOTIDE SEQUENCE [LARGE SCALE GENOMIC DNA]</scope>
    <source>
        <strain evidence="6">UCR-EL1</strain>
    </source>
</reference>
<evidence type="ECO:0000259" key="4">
    <source>
        <dbReference type="Pfam" id="PF12955"/>
    </source>
</evidence>
<dbReference type="eggNOG" id="ENOG502S64Q">
    <property type="taxonomic scope" value="Eukaryota"/>
</dbReference>
<keyword evidence="6" id="KW-1185">Reference proteome</keyword>
<feature type="compositionally biased region" description="Low complexity" evidence="1">
    <location>
        <begin position="262"/>
        <end position="275"/>
    </location>
</feature>
<feature type="signal peptide" evidence="3">
    <location>
        <begin position="1"/>
        <end position="18"/>
    </location>
</feature>
<dbReference type="HOGENOM" id="CLU_054960_0_0_1"/>
<dbReference type="AlphaFoldDB" id="M7SWF7"/>
<protein>
    <submittedName>
        <fullName evidence="5">Putative arsenate reductase protein</fullName>
    </submittedName>
</protein>
<dbReference type="OMA" id="DVSVPFW"/>
<evidence type="ECO:0000256" key="1">
    <source>
        <dbReference type="SAM" id="MobiDB-lite"/>
    </source>
</evidence>
<organism evidence="5 6">
    <name type="scientific">Eutypa lata (strain UCR-EL1)</name>
    <name type="common">Grapevine dieback disease fungus</name>
    <name type="synonym">Eutypa armeniacae</name>
    <dbReference type="NCBI Taxonomy" id="1287681"/>
    <lineage>
        <taxon>Eukaryota</taxon>
        <taxon>Fungi</taxon>
        <taxon>Dikarya</taxon>
        <taxon>Ascomycota</taxon>
        <taxon>Pezizomycotina</taxon>
        <taxon>Sordariomycetes</taxon>
        <taxon>Xylariomycetidae</taxon>
        <taxon>Xylariales</taxon>
        <taxon>Diatrypaceae</taxon>
        <taxon>Eutypa</taxon>
    </lineage>
</organism>
<dbReference type="GO" id="GO:0005783">
    <property type="term" value="C:endoplasmic reticulum"/>
    <property type="evidence" value="ECO:0007669"/>
    <property type="project" value="TreeGrafter"/>
</dbReference>
<keyword evidence="2" id="KW-0812">Transmembrane</keyword>
<dbReference type="PANTHER" id="PTHR36853">
    <property type="entry name" value="EXPRESSED PROTEIN"/>
    <property type="match status" value="1"/>
</dbReference>
<dbReference type="InterPro" id="IPR053065">
    <property type="entry name" value="Archenteron_Induction-Rel"/>
</dbReference>
<evidence type="ECO:0000313" key="5">
    <source>
        <dbReference type="EMBL" id="EMR70934.1"/>
    </source>
</evidence>
<proteinExistence type="predicted"/>
<keyword evidence="2" id="KW-1133">Transmembrane helix</keyword>
<keyword evidence="3" id="KW-0732">Signal</keyword>
<feature type="region of interest" description="Disordered" evidence="1">
    <location>
        <begin position="230"/>
        <end position="276"/>
    </location>
</feature>
<name>M7SWF7_EUTLA</name>
<sequence length="410" mass="43328">MRLLNSFFLPALAGIASAASSSDESINAEAYILRQTKKTTSPSTPSIPNELAQAILLQRLSTPEQPSVLGQFSSNEAEAVDYINQFGKPTQPLFAVKADATEPKQLVIAFSGITDDKQRKALHATTSSVELSFTSPHLSSLPLENQGKCAFAQAIDPKNTKCWNGKATQYLQYDAVKDTKAITELGNNLATLKSQASKGEMETVILMLSPSSPSDSDSDSNDELRRRGFTQEQVLTEHDKSASSTSSTSTNDDEVTPDTTPAFSFSKSKSAAASSNTPIPACFTSYDACMSGTSDCSGHGECAAKWTGSSSSKSKSASARAEDGGRDACYTCRCLHTTEKDSRGRDSLFRWGGAACQKIDVSTPFWLFAGVTLALVGTVAFSISLLFSVGEQKLPGVIGAGVSRGGAGGK</sequence>
<dbReference type="PANTHER" id="PTHR36853:SF1">
    <property type="entry name" value="DUF3844 DOMAIN-CONTAINING PROTEIN"/>
    <property type="match status" value="1"/>
</dbReference>
<feature type="domain" description="Vacuolar sorting protein Vps3844 C-terminal" evidence="4">
    <location>
        <begin position="282"/>
        <end position="400"/>
    </location>
</feature>
<accession>M7SWF7</accession>
<dbReference type="OrthoDB" id="5583277at2759"/>
<evidence type="ECO:0000256" key="2">
    <source>
        <dbReference type="SAM" id="Phobius"/>
    </source>
</evidence>
<dbReference type="InterPro" id="IPR024382">
    <property type="entry name" value="Vps3844_C"/>
</dbReference>
<dbReference type="KEGG" id="ela:UCREL1_2028"/>
<dbReference type="EMBL" id="KB705742">
    <property type="protein sequence ID" value="EMR70934.1"/>
    <property type="molecule type" value="Genomic_DNA"/>
</dbReference>
<feature type="transmembrane region" description="Helical" evidence="2">
    <location>
        <begin position="365"/>
        <end position="387"/>
    </location>
</feature>
<dbReference type="Pfam" id="PF12955">
    <property type="entry name" value="Vps3844_C"/>
    <property type="match status" value="1"/>
</dbReference>
<gene>
    <name evidence="5" type="ORF">UCREL1_2028</name>
</gene>
<dbReference type="Proteomes" id="UP000012174">
    <property type="component" value="Unassembled WGS sequence"/>
</dbReference>